<accession>A0A917K4W8</accession>
<protein>
    <submittedName>
        <fullName evidence="1">Uncharacterized protein</fullName>
    </submittedName>
</protein>
<proteinExistence type="predicted"/>
<dbReference type="Pfam" id="PF20112">
    <property type="entry name" value="DUF6502"/>
    <property type="match status" value="1"/>
</dbReference>
<gene>
    <name evidence="1" type="ORF">GCM10011320_00980</name>
</gene>
<keyword evidence="2" id="KW-1185">Reference proteome</keyword>
<dbReference type="Proteomes" id="UP000661507">
    <property type="component" value="Unassembled WGS sequence"/>
</dbReference>
<evidence type="ECO:0000313" key="1">
    <source>
        <dbReference type="EMBL" id="GGI98028.1"/>
    </source>
</evidence>
<reference evidence="1" key="2">
    <citation type="submission" date="2020-09" db="EMBL/GenBank/DDBJ databases">
        <authorList>
            <person name="Sun Q."/>
            <person name="Zhou Y."/>
        </authorList>
    </citation>
    <scope>NUCLEOTIDE SEQUENCE</scope>
    <source>
        <strain evidence="1">CGMCC 1.3617</strain>
    </source>
</reference>
<evidence type="ECO:0000313" key="2">
    <source>
        <dbReference type="Proteomes" id="UP000661507"/>
    </source>
</evidence>
<sequence length="262" mass="28659">MLRPLVRLQIRSGVTFPVLADLLRGLYVEVARDDLLPDPRSRTDSRISLMTGVHRKELRRQRGPQPAEEPAIVTLNSQVLALWLGAPDYTDAAGKPLPLPRNGPAPSFDTLVATVTRDVRPRAVLDDLLAQGFVTLDAEGIVRLKAEAFLPREGSEAQLFYFARNLHDHVAAASANVAGQGVRPFLDRSVHYDRLGTEAAAALEAVAREAAQRLLIEVNRQALAIAERDEAEAAANPDRPTRRVNLGVYLYAEDEAPDAPKA</sequence>
<dbReference type="EMBL" id="BMKW01000001">
    <property type="protein sequence ID" value="GGI98028.1"/>
    <property type="molecule type" value="Genomic_DNA"/>
</dbReference>
<organism evidence="1 2">
    <name type="scientific">Neoroseomonas lacus</name>
    <dbReference type="NCBI Taxonomy" id="287609"/>
    <lineage>
        <taxon>Bacteria</taxon>
        <taxon>Pseudomonadati</taxon>
        <taxon>Pseudomonadota</taxon>
        <taxon>Alphaproteobacteria</taxon>
        <taxon>Acetobacterales</taxon>
        <taxon>Acetobacteraceae</taxon>
        <taxon>Neoroseomonas</taxon>
    </lineage>
</organism>
<comment type="caution">
    <text evidence="1">The sequence shown here is derived from an EMBL/GenBank/DDBJ whole genome shotgun (WGS) entry which is preliminary data.</text>
</comment>
<name>A0A917K4W8_9PROT</name>
<dbReference type="InterPro" id="IPR045445">
    <property type="entry name" value="DUF6502"/>
</dbReference>
<dbReference type="AlphaFoldDB" id="A0A917K4W8"/>
<reference evidence="1" key="1">
    <citation type="journal article" date="2014" name="Int. J. Syst. Evol. Microbiol.">
        <title>Complete genome sequence of Corynebacterium casei LMG S-19264T (=DSM 44701T), isolated from a smear-ripened cheese.</title>
        <authorList>
            <consortium name="US DOE Joint Genome Institute (JGI-PGF)"/>
            <person name="Walter F."/>
            <person name="Albersmeier A."/>
            <person name="Kalinowski J."/>
            <person name="Ruckert C."/>
        </authorList>
    </citation>
    <scope>NUCLEOTIDE SEQUENCE</scope>
    <source>
        <strain evidence="1">CGMCC 1.3617</strain>
    </source>
</reference>